<comment type="caution">
    <text evidence="1">The sequence shown here is derived from an EMBL/GenBank/DDBJ whole genome shotgun (WGS) entry which is preliminary data.</text>
</comment>
<dbReference type="AlphaFoldDB" id="A0AAW6G3A7"/>
<gene>
    <name evidence="1" type="ORF">POY80_18380</name>
</gene>
<protein>
    <submittedName>
        <fullName evidence="1">Uncharacterized protein</fullName>
    </submittedName>
</protein>
<reference evidence="1" key="1">
    <citation type="submission" date="2022-10" db="EMBL/GenBank/DDBJ databases">
        <title>Human gut microbiome strain richness.</title>
        <authorList>
            <person name="Chen-Liaw A."/>
        </authorList>
    </citation>
    <scope>NUCLEOTIDE SEQUENCE</scope>
    <source>
        <strain evidence="1">A1_m1001262Bd0_191120</strain>
    </source>
</reference>
<proteinExistence type="predicted"/>
<evidence type="ECO:0000313" key="1">
    <source>
        <dbReference type="EMBL" id="MDC1754405.1"/>
    </source>
</evidence>
<feature type="non-terminal residue" evidence="1">
    <location>
        <position position="146"/>
    </location>
</feature>
<dbReference type="Proteomes" id="UP001218502">
    <property type="component" value="Unassembled WGS sequence"/>
</dbReference>
<dbReference type="EMBL" id="JAQNQY010000028">
    <property type="protein sequence ID" value="MDC1754405.1"/>
    <property type="molecule type" value="Genomic_DNA"/>
</dbReference>
<name>A0AAW6G3A7_BACUN</name>
<accession>A0AAW6G3A7</accession>
<evidence type="ECO:0000313" key="2">
    <source>
        <dbReference type="Proteomes" id="UP001218502"/>
    </source>
</evidence>
<organism evidence="1 2">
    <name type="scientific">Bacteroides uniformis</name>
    <dbReference type="NCBI Taxonomy" id="820"/>
    <lineage>
        <taxon>Bacteria</taxon>
        <taxon>Pseudomonadati</taxon>
        <taxon>Bacteroidota</taxon>
        <taxon>Bacteroidia</taxon>
        <taxon>Bacteroidales</taxon>
        <taxon>Bacteroidaceae</taxon>
        <taxon>Bacteroides</taxon>
    </lineage>
</organism>
<sequence length="146" mass="16229">MDGIIINELSLSGQFHDSQDFWRNGMPPFYKALQDARSFGVGYLFKQGSFYGAQATPDKTLHDLLTAPEARIIDEAKRYKSTLARAICNPFWDDAPQQDLNAHYLADEADVSGSSVAEATVRAVCLLSFIRSLYEKHPVVVTKDGV</sequence>